<dbReference type="InterPro" id="IPR002376">
    <property type="entry name" value="Formyl_transf_N"/>
</dbReference>
<organism evidence="4 5">
    <name type="scientific">Ceratodon purpureus</name>
    <name type="common">Fire moss</name>
    <name type="synonym">Dicranum purpureum</name>
    <dbReference type="NCBI Taxonomy" id="3225"/>
    <lineage>
        <taxon>Eukaryota</taxon>
        <taxon>Viridiplantae</taxon>
        <taxon>Streptophyta</taxon>
        <taxon>Embryophyta</taxon>
        <taxon>Bryophyta</taxon>
        <taxon>Bryophytina</taxon>
        <taxon>Bryopsida</taxon>
        <taxon>Dicranidae</taxon>
        <taxon>Pseudoditrichales</taxon>
        <taxon>Ditrichaceae</taxon>
        <taxon>Ceratodon</taxon>
    </lineage>
</organism>
<dbReference type="AlphaFoldDB" id="A0A8T0HBR6"/>
<sequence length="345" mass="39441">MQRWRALRDCVVGRVGLVRELRRSFGCSAIGPHELKRARYYEGKGECEGPSRSDLHGVHVFQCRDQLGIIARISKVIAMRGANILNVDLYIDFDGGKQSPVFYARSEFAFDPSQWPRAVMDEDFAELSDHFKAERSIVRVLGSDPDLKLAVLASWQDHCLIDLLHRWQEGELPVNLSCVISNHNRGLNTHVLRFLERHGIPYHYLPTSRGNKREEEILDLVSGTDFLVLARYMQVLSPSFLRGYKKDIINIHHGLLPSFKGANPYRQAYEAGVKLIGATSHFVTEELDDGPIIEQMVDRVSHRDSLHAFATRSENLEKQCLGNAIKYYCEQRILRYSTNKTIIFS</sequence>
<comment type="caution">
    <text evidence="4">The sequence shown here is derived from an EMBL/GenBank/DDBJ whole genome shotgun (WGS) entry which is preliminary data.</text>
</comment>
<dbReference type="InterPro" id="IPR041729">
    <property type="entry name" value="Formyl-FH4-Hydrolase_C"/>
</dbReference>
<dbReference type="OrthoDB" id="4239773at2759"/>
<dbReference type="CDD" id="cd08648">
    <property type="entry name" value="FMT_core_Formyl-FH4-Hydrolase_C"/>
    <property type="match status" value="1"/>
</dbReference>
<dbReference type="InterPro" id="IPR004810">
    <property type="entry name" value="PurU"/>
</dbReference>
<dbReference type="PANTHER" id="PTHR42706:SF1">
    <property type="entry name" value="FORMYLTETRAHYDROFOLATE DEFORMYLASE 2, MITOCHONDRIAL"/>
    <property type="match status" value="1"/>
</dbReference>
<dbReference type="Gene3D" id="3.40.50.170">
    <property type="entry name" value="Formyl transferase, N-terminal domain"/>
    <property type="match status" value="1"/>
</dbReference>
<dbReference type="CDD" id="cd04875">
    <property type="entry name" value="ACT_F4HF-DF"/>
    <property type="match status" value="1"/>
</dbReference>
<name>A0A8T0HBR6_CERPU</name>
<dbReference type="InterPro" id="IPR045865">
    <property type="entry name" value="ACT-like_dom_sf"/>
</dbReference>
<dbReference type="PRINTS" id="PR01575">
    <property type="entry name" value="FFH4HYDRLASE"/>
</dbReference>
<keyword evidence="1" id="KW-0554">One-carbon metabolism</keyword>
<dbReference type="NCBIfam" id="NF004684">
    <property type="entry name" value="PRK06027.1"/>
    <property type="match status" value="1"/>
</dbReference>
<evidence type="ECO:0000313" key="5">
    <source>
        <dbReference type="Proteomes" id="UP000822688"/>
    </source>
</evidence>
<reference evidence="4 5" key="1">
    <citation type="submission" date="2020-06" db="EMBL/GenBank/DDBJ databases">
        <title>WGS assembly of Ceratodon purpureus strain R40.</title>
        <authorList>
            <person name="Carey S.B."/>
            <person name="Jenkins J."/>
            <person name="Shu S."/>
            <person name="Lovell J.T."/>
            <person name="Sreedasyam A."/>
            <person name="Maumus F."/>
            <person name="Tiley G.P."/>
            <person name="Fernandez-Pozo N."/>
            <person name="Barry K."/>
            <person name="Chen C."/>
            <person name="Wang M."/>
            <person name="Lipzen A."/>
            <person name="Daum C."/>
            <person name="Saski C.A."/>
            <person name="Payton A.C."/>
            <person name="Mcbreen J.C."/>
            <person name="Conrad R.E."/>
            <person name="Kollar L.M."/>
            <person name="Olsson S."/>
            <person name="Huttunen S."/>
            <person name="Landis J.B."/>
            <person name="Wickett N.J."/>
            <person name="Johnson M.G."/>
            <person name="Rensing S.A."/>
            <person name="Grimwood J."/>
            <person name="Schmutz J."/>
            <person name="Mcdaniel S.F."/>
        </authorList>
    </citation>
    <scope>NUCLEOTIDE SEQUENCE [LARGE SCALE GENOMIC DNA]</scope>
    <source>
        <strain evidence="4 5">R40</strain>
    </source>
</reference>
<keyword evidence="5" id="KW-1185">Reference proteome</keyword>
<feature type="domain" description="ACT" evidence="3">
    <location>
        <begin position="58"/>
        <end position="145"/>
    </location>
</feature>
<dbReference type="Pfam" id="PF00551">
    <property type="entry name" value="Formyl_trans_N"/>
    <property type="match status" value="1"/>
</dbReference>
<protein>
    <recommendedName>
        <fullName evidence="3">ACT domain-containing protein</fullName>
    </recommendedName>
</protein>
<accession>A0A8T0HBR6</accession>
<dbReference type="GO" id="GO:0006730">
    <property type="term" value="P:one-carbon metabolic process"/>
    <property type="evidence" value="ECO:0007669"/>
    <property type="project" value="UniProtKB-KW"/>
</dbReference>
<proteinExistence type="predicted"/>
<dbReference type="EMBL" id="CM026427">
    <property type="protein sequence ID" value="KAG0568720.1"/>
    <property type="molecule type" value="Genomic_DNA"/>
</dbReference>
<dbReference type="Gene3D" id="3.30.70.260">
    <property type="match status" value="1"/>
</dbReference>
<dbReference type="InterPro" id="IPR036477">
    <property type="entry name" value="Formyl_transf_N_sf"/>
</dbReference>
<evidence type="ECO:0000256" key="2">
    <source>
        <dbReference type="ARBA" id="ARBA00022801"/>
    </source>
</evidence>
<dbReference type="GO" id="GO:0008864">
    <property type="term" value="F:formyltetrahydrofolate deformylase activity"/>
    <property type="evidence" value="ECO:0007669"/>
    <property type="project" value="InterPro"/>
</dbReference>
<dbReference type="PANTHER" id="PTHR42706">
    <property type="entry name" value="FORMYLTETRAHYDROFOLATE DEFORMYLASE"/>
    <property type="match status" value="1"/>
</dbReference>
<evidence type="ECO:0000313" key="4">
    <source>
        <dbReference type="EMBL" id="KAG0568720.1"/>
    </source>
</evidence>
<dbReference type="InterPro" id="IPR044074">
    <property type="entry name" value="PurU_ACT"/>
</dbReference>
<dbReference type="PROSITE" id="PS51671">
    <property type="entry name" value="ACT"/>
    <property type="match status" value="1"/>
</dbReference>
<gene>
    <name evidence="4" type="ORF">KC19_6G041300</name>
</gene>
<dbReference type="GO" id="GO:0006189">
    <property type="term" value="P:'de novo' IMP biosynthetic process"/>
    <property type="evidence" value="ECO:0007669"/>
    <property type="project" value="InterPro"/>
</dbReference>
<dbReference type="SUPFAM" id="SSF55021">
    <property type="entry name" value="ACT-like"/>
    <property type="match status" value="1"/>
</dbReference>
<dbReference type="SUPFAM" id="SSF53328">
    <property type="entry name" value="Formyltransferase"/>
    <property type="match status" value="1"/>
</dbReference>
<keyword evidence="2" id="KW-0378">Hydrolase</keyword>
<evidence type="ECO:0000259" key="3">
    <source>
        <dbReference type="PROSITE" id="PS51671"/>
    </source>
</evidence>
<evidence type="ECO:0000256" key="1">
    <source>
        <dbReference type="ARBA" id="ARBA00022563"/>
    </source>
</evidence>
<dbReference type="InterPro" id="IPR002912">
    <property type="entry name" value="ACT_dom"/>
</dbReference>
<dbReference type="Proteomes" id="UP000822688">
    <property type="component" value="Chromosome 6"/>
</dbReference>